<dbReference type="PANTHER" id="PTHR33217:SF7">
    <property type="entry name" value="TRANSPOSASE FOR INSERTION SEQUENCE ELEMENT IS1081"/>
    <property type="match status" value="1"/>
</dbReference>
<feature type="non-terminal residue" evidence="4">
    <location>
        <position position="262"/>
    </location>
</feature>
<dbReference type="InterPro" id="IPR001207">
    <property type="entry name" value="Transposase_mutator"/>
</dbReference>
<sequence length="262" mass="29958">DEIRERDIASQEWVAMMLDGIVLSKDQTAIVAIGITSSSEKVVLDFQLGGSENYEICRELLSRIIDRGFATEQRLFAVTDGSKALKKAVLKLFPDAVLQRCLVHKERNIRAKLSKRDWGELARIFKRLRNVESEAVAREVVWELEDFLATKNAIALASLHEAGYDLIGLFELDVPATLQKSLLSTNAIENAFRNVRRKLGRVTRFRAETDQASRWLACGLLEAEKGFRRIVGYRDLWRLKSALAREPVDREKRPPLFRHLPR</sequence>
<dbReference type="GO" id="GO:0003677">
    <property type="term" value="F:DNA binding"/>
    <property type="evidence" value="ECO:0007669"/>
    <property type="project" value="UniProtKB-KW"/>
</dbReference>
<dbReference type="EMBL" id="BARS01031789">
    <property type="protein sequence ID" value="GAG22097.1"/>
    <property type="molecule type" value="Genomic_DNA"/>
</dbReference>
<evidence type="ECO:0000256" key="3">
    <source>
        <dbReference type="ARBA" id="ARBA00023172"/>
    </source>
</evidence>
<keyword evidence="3" id="KW-0233">DNA recombination</keyword>
<keyword evidence="2" id="KW-0238">DNA-binding</keyword>
<evidence type="ECO:0000256" key="2">
    <source>
        <dbReference type="ARBA" id="ARBA00023125"/>
    </source>
</evidence>
<dbReference type="Pfam" id="PF00872">
    <property type="entry name" value="Transposase_mut"/>
    <property type="match status" value="1"/>
</dbReference>
<evidence type="ECO:0000313" key="4">
    <source>
        <dbReference type="EMBL" id="GAG22097.1"/>
    </source>
</evidence>
<gene>
    <name evidence="4" type="ORF">S01H1_49417</name>
</gene>
<organism evidence="4">
    <name type="scientific">marine sediment metagenome</name>
    <dbReference type="NCBI Taxonomy" id="412755"/>
    <lineage>
        <taxon>unclassified sequences</taxon>
        <taxon>metagenomes</taxon>
        <taxon>ecological metagenomes</taxon>
    </lineage>
</organism>
<feature type="non-terminal residue" evidence="4">
    <location>
        <position position="1"/>
    </location>
</feature>
<protein>
    <recommendedName>
        <fullName evidence="5">Mutator family transposase</fullName>
    </recommendedName>
</protein>
<dbReference type="PANTHER" id="PTHR33217">
    <property type="entry name" value="TRANSPOSASE FOR INSERTION SEQUENCE ELEMENT IS1081"/>
    <property type="match status" value="1"/>
</dbReference>
<reference evidence="4" key="1">
    <citation type="journal article" date="2014" name="Front. Microbiol.">
        <title>High frequency of phylogenetically diverse reductive dehalogenase-homologous genes in deep subseafloor sedimentary metagenomes.</title>
        <authorList>
            <person name="Kawai M."/>
            <person name="Futagami T."/>
            <person name="Toyoda A."/>
            <person name="Takaki Y."/>
            <person name="Nishi S."/>
            <person name="Hori S."/>
            <person name="Arai W."/>
            <person name="Tsubouchi T."/>
            <person name="Morono Y."/>
            <person name="Uchiyama I."/>
            <person name="Ito T."/>
            <person name="Fujiyama A."/>
            <person name="Inagaki F."/>
            <person name="Takami H."/>
        </authorList>
    </citation>
    <scope>NUCLEOTIDE SEQUENCE</scope>
    <source>
        <strain evidence="4">Expedition CK06-06</strain>
    </source>
</reference>
<dbReference type="GO" id="GO:0004803">
    <property type="term" value="F:transposase activity"/>
    <property type="evidence" value="ECO:0007669"/>
    <property type="project" value="InterPro"/>
</dbReference>
<dbReference type="AlphaFoldDB" id="X0WFZ1"/>
<accession>X0WFZ1</accession>
<proteinExistence type="predicted"/>
<dbReference type="GO" id="GO:0006313">
    <property type="term" value="P:DNA transposition"/>
    <property type="evidence" value="ECO:0007669"/>
    <property type="project" value="InterPro"/>
</dbReference>
<comment type="caution">
    <text evidence="4">The sequence shown here is derived from an EMBL/GenBank/DDBJ whole genome shotgun (WGS) entry which is preliminary data.</text>
</comment>
<keyword evidence="1" id="KW-0815">Transposition</keyword>
<name>X0WFZ1_9ZZZZ</name>
<evidence type="ECO:0000256" key="1">
    <source>
        <dbReference type="ARBA" id="ARBA00022578"/>
    </source>
</evidence>
<evidence type="ECO:0008006" key="5">
    <source>
        <dbReference type="Google" id="ProtNLM"/>
    </source>
</evidence>